<evidence type="ECO:0000313" key="1">
    <source>
        <dbReference type="EMBL" id="KAK7020339.1"/>
    </source>
</evidence>
<dbReference type="AlphaFoldDB" id="A0AAW0B2U9"/>
<sequence length="100" mass="11347">MAAATRILQRGKENLPPLPPISTGLLPAIEIVTQAQNILENEARRARNRALRRLGLIVLTRRVPTAVSLFGWRRERERPLEDSDLWVDGIAPHEQRSLHS</sequence>
<proteinExistence type="predicted"/>
<name>A0AAW0B2U9_9AGAR</name>
<comment type="caution">
    <text evidence="1">The sequence shown here is derived from an EMBL/GenBank/DDBJ whole genome shotgun (WGS) entry which is preliminary data.</text>
</comment>
<dbReference type="Proteomes" id="UP001362999">
    <property type="component" value="Unassembled WGS sequence"/>
</dbReference>
<dbReference type="EMBL" id="JAWWNJ010000041">
    <property type="protein sequence ID" value="KAK7020339.1"/>
    <property type="molecule type" value="Genomic_DNA"/>
</dbReference>
<gene>
    <name evidence="1" type="ORF">R3P38DRAFT_2781706</name>
</gene>
<evidence type="ECO:0000313" key="2">
    <source>
        <dbReference type="Proteomes" id="UP001362999"/>
    </source>
</evidence>
<organism evidence="1 2">
    <name type="scientific">Favolaschia claudopus</name>
    <dbReference type="NCBI Taxonomy" id="2862362"/>
    <lineage>
        <taxon>Eukaryota</taxon>
        <taxon>Fungi</taxon>
        <taxon>Dikarya</taxon>
        <taxon>Basidiomycota</taxon>
        <taxon>Agaricomycotina</taxon>
        <taxon>Agaricomycetes</taxon>
        <taxon>Agaricomycetidae</taxon>
        <taxon>Agaricales</taxon>
        <taxon>Marasmiineae</taxon>
        <taxon>Mycenaceae</taxon>
        <taxon>Favolaschia</taxon>
    </lineage>
</organism>
<accession>A0AAW0B2U9</accession>
<protein>
    <submittedName>
        <fullName evidence="1">Uncharacterized protein</fullName>
    </submittedName>
</protein>
<reference evidence="1 2" key="1">
    <citation type="journal article" date="2024" name="J Genomics">
        <title>Draft genome sequencing and assembly of Favolaschia claudopus CIRM-BRFM 2984 isolated from oak limbs.</title>
        <authorList>
            <person name="Navarro D."/>
            <person name="Drula E."/>
            <person name="Chaduli D."/>
            <person name="Cazenave R."/>
            <person name="Ahrendt S."/>
            <person name="Wang J."/>
            <person name="Lipzen A."/>
            <person name="Daum C."/>
            <person name="Barry K."/>
            <person name="Grigoriev I.V."/>
            <person name="Favel A."/>
            <person name="Rosso M.N."/>
            <person name="Martin F."/>
        </authorList>
    </citation>
    <scope>NUCLEOTIDE SEQUENCE [LARGE SCALE GENOMIC DNA]</scope>
    <source>
        <strain evidence="1 2">CIRM-BRFM 2984</strain>
    </source>
</reference>
<keyword evidence="2" id="KW-1185">Reference proteome</keyword>